<accession>A0ABV0KEN5</accession>
<organism evidence="1 2">
    <name type="scientific">Stenomitos frigidus AS-A4</name>
    <dbReference type="NCBI Taxonomy" id="2933935"/>
    <lineage>
        <taxon>Bacteria</taxon>
        <taxon>Bacillati</taxon>
        <taxon>Cyanobacteriota</taxon>
        <taxon>Cyanophyceae</taxon>
        <taxon>Leptolyngbyales</taxon>
        <taxon>Leptolyngbyaceae</taxon>
        <taxon>Stenomitos</taxon>
    </lineage>
</organism>
<keyword evidence="2" id="KW-1185">Reference proteome</keyword>
<evidence type="ECO:0000313" key="1">
    <source>
        <dbReference type="EMBL" id="MEP1057681.1"/>
    </source>
</evidence>
<evidence type="ECO:0000313" key="2">
    <source>
        <dbReference type="Proteomes" id="UP001476950"/>
    </source>
</evidence>
<comment type="caution">
    <text evidence="1">The sequence shown here is derived from an EMBL/GenBank/DDBJ whole genome shotgun (WGS) entry which is preliminary data.</text>
</comment>
<dbReference type="EMBL" id="JAMPLM010000002">
    <property type="protein sequence ID" value="MEP1057681.1"/>
    <property type="molecule type" value="Genomic_DNA"/>
</dbReference>
<name>A0ABV0KEN5_9CYAN</name>
<sequence length="68" mass="7667">MPELTPEELHELSFILSQMTRDEIRQIYLSVNMPASKTDAAIAAAFSVRDKIVKVFKETLGKSEQCLP</sequence>
<protein>
    <submittedName>
        <fullName evidence="1">Uncharacterized protein</fullName>
    </submittedName>
</protein>
<dbReference type="RefSeq" id="WP_190450694.1">
    <property type="nucleotide sequence ID" value="NZ_JAMPLM010000002.1"/>
</dbReference>
<proteinExistence type="predicted"/>
<reference evidence="1 2" key="1">
    <citation type="submission" date="2022-04" db="EMBL/GenBank/DDBJ databases">
        <title>Positive selection, recombination, and allopatry shape intraspecific diversity of widespread and dominant cyanobacteria.</title>
        <authorList>
            <person name="Wei J."/>
            <person name="Shu W."/>
            <person name="Hu C."/>
        </authorList>
    </citation>
    <scope>NUCLEOTIDE SEQUENCE [LARGE SCALE GENOMIC DNA]</scope>
    <source>
        <strain evidence="1 2">AS-A4</strain>
    </source>
</reference>
<gene>
    <name evidence="1" type="ORF">NDI38_04465</name>
</gene>
<dbReference type="Proteomes" id="UP001476950">
    <property type="component" value="Unassembled WGS sequence"/>
</dbReference>